<accession>A0A937URA8</accession>
<dbReference type="AlphaFoldDB" id="A0A937URA8"/>
<keyword evidence="1" id="KW-0456">Lyase</keyword>
<gene>
    <name evidence="3" type="ORF">I7412_29165</name>
</gene>
<dbReference type="GO" id="GO:0016787">
    <property type="term" value="F:hydrolase activity"/>
    <property type="evidence" value="ECO:0007669"/>
    <property type="project" value="InterPro"/>
</dbReference>
<sequence>MANEPENRPESRADAADNRPYVVISSDSHAGLPTELYRDYLEKEFHPAFDEFLAGRPAAVEEIRRMGTSDAKFAQKWFTENAEGLEGGWETARRDKEMDADGITAEIIFPDADAVESRTCAPFGTGLGLSGDLDPVLGLAGARAHNRWLAELCAGSPERRRGVALVQITAPTDDVLAEIRRAHDSGLRAVMIPAMWMRQEPYHDRRYDPVWALCQDLDMPVLTHSGPADKESYGDHLGIYVTEVTWWPARPMWFMLWSGVFERFPRLRFGVAEAGCWWVANLLWFWDRLYLGQKGAEKLGSLGDLTMAPSEYFDRNIFICSSNTKRREIGMRYEIGLDNMLWGNDFPHPEGTWPRSREWMKKTFHDVPVAETRRMLGEAAAEVFGFDLDVLRPTADRLGVTPGSLGQTDDAASIARWERARTVGRHWLTGHDLPWGVAE</sequence>
<comment type="caution">
    <text evidence="3">The sequence shown here is derived from an EMBL/GenBank/DDBJ whole genome shotgun (WGS) entry which is preliminary data.</text>
</comment>
<dbReference type="GO" id="GO:0016831">
    <property type="term" value="F:carboxy-lyase activity"/>
    <property type="evidence" value="ECO:0007669"/>
    <property type="project" value="InterPro"/>
</dbReference>
<name>A0A937URA8_9ACTN</name>
<dbReference type="RefSeq" id="WP_203001857.1">
    <property type="nucleotide sequence ID" value="NZ_JADWYU010000086.1"/>
</dbReference>
<feature type="domain" description="Amidohydrolase-related" evidence="2">
    <location>
        <begin position="127"/>
        <end position="386"/>
    </location>
</feature>
<dbReference type="InterPro" id="IPR032466">
    <property type="entry name" value="Metal_Hydrolase"/>
</dbReference>
<proteinExistence type="predicted"/>
<evidence type="ECO:0000256" key="1">
    <source>
        <dbReference type="ARBA" id="ARBA00023239"/>
    </source>
</evidence>
<dbReference type="GO" id="GO:0005737">
    <property type="term" value="C:cytoplasm"/>
    <property type="evidence" value="ECO:0007669"/>
    <property type="project" value="TreeGrafter"/>
</dbReference>
<organism evidence="3 4">
    <name type="scientific">Frankia nepalensis</name>
    <dbReference type="NCBI Taxonomy" id="1836974"/>
    <lineage>
        <taxon>Bacteria</taxon>
        <taxon>Bacillati</taxon>
        <taxon>Actinomycetota</taxon>
        <taxon>Actinomycetes</taxon>
        <taxon>Frankiales</taxon>
        <taxon>Frankiaceae</taxon>
        <taxon>Frankia</taxon>
    </lineage>
</organism>
<dbReference type="EMBL" id="JAEACQ010000261">
    <property type="protein sequence ID" value="MBL7631157.1"/>
    <property type="molecule type" value="Genomic_DNA"/>
</dbReference>
<keyword evidence="4" id="KW-1185">Reference proteome</keyword>
<evidence type="ECO:0000313" key="3">
    <source>
        <dbReference type="EMBL" id="MBL7631157.1"/>
    </source>
</evidence>
<dbReference type="Proteomes" id="UP000604475">
    <property type="component" value="Unassembled WGS sequence"/>
</dbReference>
<evidence type="ECO:0000259" key="2">
    <source>
        <dbReference type="Pfam" id="PF04909"/>
    </source>
</evidence>
<dbReference type="SUPFAM" id="SSF51556">
    <property type="entry name" value="Metallo-dependent hydrolases"/>
    <property type="match status" value="1"/>
</dbReference>
<dbReference type="Gene3D" id="3.20.20.140">
    <property type="entry name" value="Metal-dependent hydrolases"/>
    <property type="match status" value="1"/>
</dbReference>
<dbReference type="Pfam" id="PF04909">
    <property type="entry name" value="Amidohydro_2"/>
    <property type="match status" value="1"/>
</dbReference>
<dbReference type="PANTHER" id="PTHR21240:SF28">
    <property type="entry name" value="ISO-OROTATE DECARBOXYLASE (EUROFUNG)"/>
    <property type="match status" value="1"/>
</dbReference>
<reference evidence="3" key="1">
    <citation type="submission" date="2020-12" db="EMBL/GenBank/DDBJ databases">
        <title>Genomic characterization of non-nitrogen-fixing Frankia strains.</title>
        <authorList>
            <person name="Carlos-Shanley C."/>
            <person name="Guerra T."/>
            <person name="Hahn D."/>
        </authorList>
    </citation>
    <scope>NUCLEOTIDE SEQUENCE</scope>
    <source>
        <strain evidence="3">CN6</strain>
    </source>
</reference>
<dbReference type="PANTHER" id="PTHR21240">
    <property type="entry name" value="2-AMINO-3-CARBOXYLMUCONATE-6-SEMIALDEHYDE DECARBOXYLASE"/>
    <property type="match status" value="1"/>
</dbReference>
<dbReference type="InterPro" id="IPR032465">
    <property type="entry name" value="ACMSD"/>
</dbReference>
<evidence type="ECO:0000313" key="4">
    <source>
        <dbReference type="Proteomes" id="UP000604475"/>
    </source>
</evidence>
<dbReference type="GO" id="GO:0019748">
    <property type="term" value="P:secondary metabolic process"/>
    <property type="evidence" value="ECO:0007669"/>
    <property type="project" value="TreeGrafter"/>
</dbReference>
<protein>
    <submittedName>
        <fullName evidence="3">Amidohydrolase</fullName>
    </submittedName>
</protein>
<dbReference type="InterPro" id="IPR006680">
    <property type="entry name" value="Amidohydro-rel"/>
</dbReference>